<reference evidence="2" key="1">
    <citation type="journal article" date="2014" name="Int. J. Syst. Evol. Microbiol.">
        <title>Complete genome sequence of Corynebacterium casei LMG S-19264T (=DSM 44701T), isolated from a smear-ripened cheese.</title>
        <authorList>
            <consortium name="US DOE Joint Genome Institute (JGI-PGF)"/>
            <person name="Walter F."/>
            <person name="Albersmeier A."/>
            <person name="Kalinowski J."/>
            <person name="Ruckert C."/>
        </authorList>
    </citation>
    <scope>NUCLEOTIDE SEQUENCE</scope>
    <source>
        <strain evidence="2">KCTC 32020</strain>
    </source>
</reference>
<gene>
    <name evidence="2" type="ORF">GCM10007167_25800</name>
</gene>
<dbReference type="EMBL" id="BNCF01000018">
    <property type="protein sequence ID" value="GHE42741.1"/>
    <property type="molecule type" value="Genomic_DNA"/>
</dbReference>
<evidence type="ECO:0000313" key="3">
    <source>
        <dbReference type="Proteomes" id="UP000636453"/>
    </source>
</evidence>
<keyword evidence="3" id="KW-1185">Reference proteome</keyword>
<organism evidence="2 3">
    <name type="scientific">Vulcaniibacterium thermophilum</name>
    <dbReference type="NCBI Taxonomy" id="1169913"/>
    <lineage>
        <taxon>Bacteria</taxon>
        <taxon>Pseudomonadati</taxon>
        <taxon>Pseudomonadota</taxon>
        <taxon>Gammaproteobacteria</taxon>
        <taxon>Lysobacterales</taxon>
        <taxon>Lysobacteraceae</taxon>
        <taxon>Vulcaniibacterium</taxon>
    </lineage>
</organism>
<dbReference type="InterPro" id="IPR000182">
    <property type="entry name" value="GNAT_dom"/>
</dbReference>
<evidence type="ECO:0000259" key="1">
    <source>
        <dbReference type="Pfam" id="PF13302"/>
    </source>
</evidence>
<dbReference type="Pfam" id="PF13302">
    <property type="entry name" value="Acetyltransf_3"/>
    <property type="match status" value="1"/>
</dbReference>
<protein>
    <recommendedName>
        <fullName evidence="1">N-acetyltransferase domain-containing protein</fullName>
    </recommendedName>
</protein>
<comment type="caution">
    <text evidence="2">The sequence shown here is derived from an EMBL/GenBank/DDBJ whole genome shotgun (WGS) entry which is preliminary data.</text>
</comment>
<dbReference type="Proteomes" id="UP000636453">
    <property type="component" value="Unassembled WGS sequence"/>
</dbReference>
<dbReference type="SUPFAM" id="SSF55729">
    <property type="entry name" value="Acyl-CoA N-acyltransferases (Nat)"/>
    <property type="match status" value="1"/>
</dbReference>
<name>A0A919DH84_9GAMM</name>
<evidence type="ECO:0000313" key="2">
    <source>
        <dbReference type="EMBL" id="GHE42741.1"/>
    </source>
</evidence>
<dbReference type="Gene3D" id="3.40.630.30">
    <property type="match status" value="1"/>
</dbReference>
<reference evidence="2" key="2">
    <citation type="submission" date="2020-09" db="EMBL/GenBank/DDBJ databases">
        <authorList>
            <person name="Sun Q."/>
            <person name="Kim S."/>
        </authorList>
    </citation>
    <scope>NUCLEOTIDE SEQUENCE</scope>
    <source>
        <strain evidence="2">KCTC 32020</strain>
    </source>
</reference>
<proteinExistence type="predicted"/>
<feature type="domain" description="N-acetyltransferase" evidence="1">
    <location>
        <begin position="10"/>
        <end position="145"/>
    </location>
</feature>
<dbReference type="RefSeq" id="WP_146473891.1">
    <property type="nucleotide sequence ID" value="NZ_BNCF01000018.1"/>
</dbReference>
<accession>A0A919DH84</accession>
<sequence length="180" mass="19816">MTTASYTTDLRPLRDDDQPLYLALYTCPRVMARIGPPLDAGRATRAFRKVMAHNRSDVPGHRTWAVVDTATGRALGIAALHREGGVAEAGIMLLPAAWDGRRSHEVMDRLVLHAFDVAGVERLIGVCLRGANERMSRRLLQPYGFAEEPPGRPGTVQWGLDRARWSVGRPLAIGRSDPAR</sequence>
<dbReference type="OrthoDB" id="5985151at2"/>
<dbReference type="AlphaFoldDB" id="A0A919DH84"/>
<dbReference type="GO" id="GO:0016747">
    <property type="term" value="F:acyltransferase activity, transferring groups other than amino-acyl groups"/>
    <property type="evidence" value="ECO:0007669"/>
    <property type="project" value="InterPro"/>
</dbReference>
<dbReference type="InterPro" id="IPR016181">
    <property type="entry name" value="Acyl_CoA_acyltransferase"/>
</dbReference>